<accession>A0A562K765</accession>
<dbReference type="Gene3D" id="3.30.300.210">
    <property type="entry name" value="Nutrient germinant receptor protein C, domain 3"/>
    <property type="match status" value="1"/>
</dbReference>
<sequence>MRKTFLFLICSSFLFVSGCGDRMDLENAAFVLVLGLDLDEEGRLLVHTSNPVFSQEAEKRQDMKKTAASSLHNSRVQLNAQSQGFPAVGKLQVILISKKLAEQIDPFLLLEYLYRVAKNPTNARVVIVDGSIDGLFNAQEQMKDKPRIGVHLKDIVDTGFEGNETVDVRLQKYHYQVFEKGITPSSTELSYNNDEIKITGTSLFNSEGLYTSSLDLEETPLLLILIKETETKSPQFTFPFSSNSSDGEGGEGHNFQSLTFAIQKMKKKVRVSVQNGQFVFKESIKVDIDLTEIPTDVDFEKNKKEIKKAIEEHLKQKFSNLIKKFQENEIDPVGYGLYARSFQYKEWKNVQDDWPKAFSEAKIDFNIDVTIRNQGVMK</sequence>
<dbReference type="NCBIfam" id="TIGR02887">
    <property type="entry name" value="spore_ger_x_C"/>
    <property type="match status" value="1"/>
</dbReference>
<name>A0A562K765_9BACI</name>
<evidence type="ECO:0000256" key="1">
    <source>
        <dbReference type="ARBA" id="ARBA00004635"/>
    </source>
</evidence>
<evidence type="ECO:0000259" key="9">
    <source>
        <dbReference type="Pfam" id="PF25198"/>
    </source>
</evidence>
<keyword evidence="11" id="KW-1185">Reference proteome</keyword>
<dbReference type="InterPro" id="IPR046953">
    <property type="entry name" value="Spore_GerAC-like_C"/>
</dbReference>
<keyword evidence="4" id="KW-0732">Signal</keyword>
<evidence type="ECO:0000256" key="3">
    <source>
        <dbReference type="ARBA" id="ARBA00022544"/>
    </source>
</evidence>
<dbReference type="GO" id="GO:0009847">
    <property type="term" value="P:spore germination"/>
    <property type="evidence" value="ECO:0007669"/>
    <property type="project" value="InterPro"/>
</dbReference>
<evidence type="ECO:0000259" key="8">
    <source>
        <dbReference type="Pfam" id="PF05504"/>
    </source>
</evidence>
<evidence type="ECO:0000256" key="2">
    <source>
        <dbReference type="ARBA" id="ARBA00007886"/>
    </source>
</evidence>
<dbReference type="InterPro" id="IPR008844">
    <property type="entry name" value="Spore_GerAC-like"/>
</dbReference>
<evidence type="ECO:0000313" key="11">
    <source>
        <dbReference type="Proteomes" id="UP000318667"/>
    </source>
</evidence>
<dbReference type="OrthoDB" id="2694406at2"/>
<keyword evidence="3" id="KW-0309">Germination</keyword>
<evidence type="ECO:0000256" key="4">
    <source>
        <dbReference type="ARBA" id="ARBA00022729"/>
    </source>
</evidence>
<dbReference type="GO" id="GO:0016020">
    <property type="term" value="C:membrane"/>
    <property type="evidence" value="ECO:0007669"/>
    <property type="project" value="UniProtKB-SubCell"/>
</dbReference>
<comment type="similarity">
    <text evidence="2">Belongs to the GerABKC lipoprotein family.</text>
</comment>
<keyword evidence="7" id="KW-0449">Lipoprotein</keyword>
<dbReference type="Proteomes" id="UP000318667">
    <property type="component" value="Unassembled WGS sequence"/>
</dbReference>
<dbReference type="AlphaFoldDB" id="A0A562K765"/>
<dbReference type="PANTHER" id="PTHR35789">
    <property type="entry name" value="SPORE GERMINATION PROTEIN B3"/>
    <property type="match status" value="1"/>
</dbReference>
<dbReference type="Pfam" id="PF25198">
    <property type="entry name" value="Spore_GerAC_N"/>
    <property type="match status" value="1"/>
</dbReference>
<dbReference type="InterPro" id="IPR057336">
    <property type="entry name" value="GerAC_N"/>
</dbReference>
<organism evidence="10 11">
    <name type="scientific">Cytobacillus oceanisediminis</name>
    <dbReference type="NCBI Taxonomy" id="665099"/>
    <lineage>
        <taxon>Bacteria</taxon>
        <taxon>Bacillati</taxon>
        <taxon>Bacillota</taxon>
        <taxon>Bacilli</taxon>
        <taxon>Bacillales</taxon>
        <taxon>Bacillaceae</taxon>
        <taxon>Cytobacillus</taxon>
    </lineage>
</organism>
<evidence type="ECO:0000313" key="10">
    <source>
        <dbReference type="EMBL" id="TWH91250.1"/>
    </source>
</evidence>
<dbReference type="EMBL" id="VLKI01000001">
    <property type="protein sequence ID" value="TWH91250.1"/>
    <property type="molecule type" value="Genomic_DNA"/>
</dbReference>
<dbReference type="GeneID" id="65401979"/>
<dbReference type="Pfam" id="PF05504">
    <property type="entry name" value="Spore_GerAC"/>
    <property type="match status" value="1"/>
</dbReference>
<gene>
    <name evidence="10" type="ORF">IQ19_00706</name>
</gene>
<protein>
    <submittedName>
        <fullName evidence="10">Ger(X)C family germination protein</fullName>
    </submittedName>
</protein>
<dbReference type="RefSeq" id="WP_144539855.1">
    <property type="nucleotide sequence ID" value="NZ_CBCSDC010000009.1"/>
</dbReference>
<comment type="caution">
    <text evidence="10">The sequence shown here is derived from an EMBL/GenBank/DDBJ whole genome shotgun (WGS) entry which is preliminary data.</text>
</comment>
<feature type="domain" description="Spore germination protein N-terminal" evidence="9">
    <location>
        <begin position="21"/>
        <end position="185"/>
    </location>
</feature>
<dbReference type="PROSITE" id="PS51257">
    <property type="entry name" value="PROKAR_LIPOPROTEIN"/>
    <property type="match status" value="1"/>
</dbReference>
<evidence type="ECO:0000256" key="7">
    <source>
        <dbReference type="ARBA" id="ARBA00023288"/>
    </source>
</evidence>
<dbReference type="PANTHER" id="PTHR35789:SF1">
    <property type="entry name" value="SPORE GERMINATION PROTEIN B3"/>
    <property type="match status" value="1"/>
</dbReference>
<proteinExistence type="inferred from homology"/>
<keyword evidence="6" id="KW-0564">Palmitate</keyword>
<feature type="domain" description="Spore germination GerAC-like C-terminal" evidence="8">
    <location>
        <begin position="199"/>
        <end position="375"/>
    </location>
</feature>
<keyword evidence="5" id="KW-0472">Membrane</keyword>
<evidence type="ECO:0000256" key="5">
    <source>
        <dbReference type="ARBA" id="ARBA00023136"/>
    </source>
</evidence>
<comment type="subcellular location">
    <subcellularLocation>
        <location evidence="1">Membrane</location>
        <topology evidence="1">Lipid-anchor</topology>
    </subcellularLocation>
</comment>
<evidence type="ECO:0000256" key="6">
    <source>
        <dbReference type="ARBA" id="ARBA00023139"/>
    </source>
</evidence>
<dbReference type="InterPro" id="IPR038501">
    <property type="entry name" value="Spore_GerAC_C_sf"/>
</dbReference>
<reference evidence="10 11" key="1">
    <citation type="journal article" date="2015" name="Stand. Genomic Sci.">
        <title>Genomic Encyclopedia of Bacterial and Archaeal Type Strains, Phase III: the genomes of soil and plant-associated and newly described type strains.</title>
        <authorList>
            <person name="Whitman W.B."/>
            <person name="Woyke T."/>
            <person name="Klenk H.P."/>
            <person name="Zhou Y."/>
            <person name="Lilburn T.G."/>
            <person name="Beck B.J."/>
            <person name="De Vos P."/>
            <person name="Vandamme P."/>
            <person name="Eisen J.A."/>
            <person name="Garrity G."/>
            <person name="Hugenholtz P."/>
            <person name="Kyrpides N.C."/>
        </authorList>
    </citation>
    <scope>NUCLEOTIDE SEQUENCE [LARGE SCALE GENOMIC DNA]</scope>
    <source>
        <strain evidence="10 11">CGMCC 1.10115</strain>
    </source>
</reference>